<evidence type="ECO:0000259" key="11">
    <source>
        <dbReference type="Pfam" id="PF21974"/>
    </source>
</evidence>
<accession>A0AAD7XNE4</accession>
<keyword evidence="9" id="KW-0539">Nucleus</keyword>
<proteinExistence type="inferred from homology"/>
<protein>
    <recommendedName>
        <fullName evidence="5">Snurportin-1</fullName>
    </recommendedName>
</protein>
<dbReference type="GO" id="GO:0005634">
    <property type="term" value="C:nucleus"/>
    <property type="evidence" value="ECO:0007669"/>
    <property type="project" value="UniProtKB-SubCell"/>
</dbReference>
<evidence type="ECO:0000256" key="5">
    <source>
        <dbReference type="ARBA" id="ARBA00016034"/>
    </source>
</evidence>
<comment type="subcellular location">
    <subcellularLocation>
        <location evidence="3">Cytoplasm</location>
    </subcellularLocation>
    <subcellularLocation>
        <location evidence="2">Nucleus</location>
    </subcellularLocation>
</comment>
<evidence type="ECO:0000256" key="6">
    <source>
        <dbReference type="ARBA" id="ARBA00022448"/>
    </source>
</evidence>
<evidence type="ECO:0000313" key="12">
    <source>
        <dbReference type="EMBL" id="KAJ8605560.1"/>
    </source>
</evidence>
<dbReference type="GO" id="GO:0061015">
    <property type="term" value="P:snRNA import into nucleus"/>
    <property type="evidence" value="ECO:0007669"/>
    <property type="project" value="InterPro"/>
</dbReference>
<evidence type="ECO:0000256" key="9">
    <source>
        <dbReference type="ARBA" id="ARBA00023242"/>
    </source>
</evidence>
<dbReference type="AlphaFoldDB" id="A0AAD7XNE4"/>
<feature type="domain" description="Snurportin-1 m3G cap-binding" evidence="11">
    <location>
        <begin position="65"/>
        <end position="229"/>
    </location>
</feature>
<evidence type="ECO:0000256" key="4">
    <source>
        <dbReference type="ARBA" id="ARBA00007540"/>
    </source>
</evidence>
<dbReference type="GO" id="GO:0005737">
    <property type="term" value="C:cytoplasm"/>
    <property type="evidence" value="ECO:0007669"/>
    <property type="project" value="UniProtKB-SubCell"/>
</dbReference>
<dbReference type="GO" id="GO:0003723">
    <property type="term" value="F:RNA binding"/>
    <property type="evidence" value="ECO:0007669"/>
    <property type="project" value="UniProtKB-KW"/>
</dbReference>
<comment type="caution">
    <text evidence="12">The sequence shown here is derived from an EMBL/GenBank/DDBJ whole genome shotgun (WGS) entry which is preliminary data.</text>
</comment>
<name>A0AAD7XNE4_9STRA</name>
<dbReference type="Gene3D" id="3.30.470.30">
    <property type="entry name" value="DNA ligase/mRNA capping enzyme"/>
    <property type="match status" value="1"/>
</dbReference>
<dbReference type="PANTHER" id="PTHR13403:SF6">
    <property type="entry name" value="SNURPORTIN-1"/>
    <property type="match status" value="1"/>
</dbReference>
<evidence type="ECO:0000256" key="10">
    <source>
        <dbReference type="SAM" id="MobiDB-lite"/>
    </source>
</evidence>
<sequence length="398" mass="44537">MRDHPRLFGLRVAASQERRRQEALKRQRSARRSLTDHARRLCADDDRLAKVHSRAKLWWSEVCTPEWLVDVPDLNGRDHPHGLGWYVIPRPEGRRCVLVACNGRTTARSLSGDVLETFCSALPGGGSLKRDTHTVLDVICANDVYYVLDVMCWASYEVYDCTAEFRFFWLRTKLEEREDARFRALPYFECDPEGILNAYSRAPLPYIRDGLLFYDKRGHYALGLTPLVSIWKDQATTRYFNVDLVLCLEVAEGGVFRTLDGLVISEIDARYRSEKLLKVGDIARCRVAKDDGGGVFAKFDKKCSSKRAAPDSSSKLAFALRHNTRGPLTIDAILQAAQTPISKEVVAAAAAAAESQSQSQSQSHHQGGGEEEKEEKDGLLCVPPVCCVPGDHHVGMVL</sequence>
<dbReference type="PANTHER" id="PTHR13403">
    <property type="entry name" value="SNURPORTIN1 RNUT1 PROTEIN RNA, U TRANSPORTER 1"/>
    <property type="match status" value="1"/>
</dbReference>
<reference evidence="12" key="1">
    <citation type="submission" date="2023-01" db="EMBL/GenBank/DDBJ databases">
        <title>Metagenome sequencing of chrysophaentin producing Chrysophaeum taylorii.</title>
        <authorList>
            <person name="Davison J."/>
            <person name="Bewley C."/>
        </authorList>
    </citation>
    <scope>NUCLEOTIDE SEQUENCE</scope>
    <source>
        <strain evidence="12">NIES-1699</strain>
    </source>
</reference>
<evidence type="ECO:0000256" key="8">
    <source>
        <dbReference type="ARBA" id="ARBA00022884"/>
    </source>
</evidence>
<feature type="compositionally biased region" description="Low complexity" evidence="10">
    <location>
        <begin position="352"/>
        <end position="365"/>
    </location>
</feature>
<evidence type="ECO:0000256" key="2">
    <source>
        <dbReference type="ARBA" id="ARBA00004123"/>
    </source>
</evidence>
<dbReference type="CDD" id="cd09232">
    <property type="entry name" value="Snurportin-1_C"/>
    <property type="match status" value="1"/>
</dbReference>
<dbReference type="Pfam" id="PF21974">
    <property type="entry name" value="SPN1_m3Gcap_bd"/>
    <property type="match status" value="1"/>
</dbReference>
<comment type="function">
    <text evidence="1">Functions as an U snRNP-specific nuclear import adapter. Involved in the trimethylguanosine (m3G)-cap-dependent nuclear import of U snRNPs. Binds specifically to the terminal m3G-cap U snRNAs.</text>
</comment>
<evidence type="ECO:0000256" key="7">
    <source>
        <dbReference type="ARBA" id="ARBA00022490"/>
    </source>
</evidence>
<evidence type="ECO:0000313" key="13">
    <source>
        <dbReference type="Proteomes" id="UP001230188"/>
    </source>
</evidence>
<keyword evidence="6" id="KW-0813">Transport</keyword>
<feature type="region of interest" description="Disordered" evidence="10">
    <location>
        <begin position="352"/>
        <end position="375"/>
    </location>
</feature>
<dbReference type="EMBL" id="JAQMWT010000314">
    <property type="protein sequence ID" value="KAJ8605560.1"/>
    <property type="molecule type" value="Genomic_DNA"/>
</dbReference>
<dbReference type="InterPro" id="IPR047857">
    <property type="entry name" value="Snurportin1_C"/>
</dbReference>
<organism evidence="12 13">
    <name type="scientific">Chrysophaeum taylorii</name>
    <dbReference type="NCBI Taxonomy" id="2483200"/>
    <lineage>
        <taxon>Eukaryota</taxon>
        <taxon>Sar</taxon>
        <taxon>Stramenopiles</taxon>
        <taxon>Ochrophyta</taxon>
        <taxon>Pelagophyceae</taxon>
        <taxon>Pelagomonadales</taxon>
        <taxon>Pelagomonadaceae</taxon>
        <taxon>Chrysophaeum</taxon>
    </lineage>
</organism>
<dbReference type="Proteomes" id="UP001230188">
    <property type="component" value="Unassembled WGS sequence"/>
</dbReference>
<gene>
    <name evidence="12" type="ORF">CTAYLR_000136</name>
</gene>
<comment type="similarity">
    <text evidence="4">Belongs to the snurportin family.</text>
</comment>
<evidence type="ECO:0000256" key="3">
    <source>
        <dbReference type="ARBA" id="ARBA00004496"/>
    </source>
</evidence>
<evidence type="ECO:0000256" key="1">
    <source>
        <dbReference type="ARBA" id="ARBA00003975"/>
    </source>
</evidence>
<dbReference type="SUPFAM" id="SSF56091">
    <property type="entry name" value="DNA ligase/mRNA capping enzyme, catalytic domain"/>
    <property type="match status" value="1"/>
</dbReference>
<keyword evidence="8" id="KW-0694">RNA-binding</keyword>
<keyword evidence="7" id="KW-0963">Cytoplasm</keyword>
<keyword evidence="13" id="KW-1185">Reference proteome</keyword>
<dbReference type="InterPro" id="IPR017336">
    <property type="entry name" value="Snurportin-1"/>
</dbReference>